<keyword evidence="5" id="KW-0067">ATP-binding</keyword>
<dbReference type="PANTHER" id="PTHR10799">
    <property type="entry name" value="SNF2/RAD54 HELICASE FAMILY"/>
    <property type="match status" value="1"/>
</dbReference>
<keyword evidence="6" id="KW-1185">Reference proteome</keyword>
<dbReference type="AlphaFoldDB" id="A0A7X6KVW5"/>
<evidence type="ECO:0000313" key="6">
    <source>
        <dbReference type="Proteomes" id="UP000581206"/>
    </source>
</evidence>
<evidence type="ECO:0000259" key="4">
    <source>
        <dbReference type="PROSITE" id="PS51194"/>
    </source>
</evidence>
<keyword evidence="5" id="KW-0347">Helicase</keyword>
<dbReference type="InterPro" id="IPR027417">
    <property type="entry name" value="P-loop_NTPase"/>
</dbReference>
<protein>
    <submittedName>
        <fullName evidence="5">DEAD/DEAH box helicase</fullName>
    </submittedName>
</protein>
<dbReference type="PROSITE" id="PS51192">
    <property type="entry name" value="HELICASE_ATP_BIND_1"/>
    <property type="match status" value="1"/>
</dbReference>
<keyword evidence="1" id="KW-0378">Hydrolase</keyword>
<accession>A0A7X6KVW5</accession>
<dbReference type="Proteomes" id="UP000581206">
    <property type="component" value="Unassembled WGS sequence"/>
</dbReference>
<evidence type="ECO:0000256" key="1">
    <source>
        <dbReference type="ARBA" id="ARBA00022801"/>
    </source>
</evidence>
<evidence type="ECO:0000313" key="5">
    <source>
        <dbReference type="EMBL" id="NKY22790.1"/>
    </source>
</evidence>
<keyword evidence="5" id="KW-0547">Nucleotide-binding</keyword>
<dbReference type="GO" id="GO:0005524">
    <property type="term" value="F:ATP binding"/>
    <property type="evidence" value="ECO:0007669"/>
    <property type="project" value="InterPro"/>
</dbReference>
<dbReference type="RefSeq" id="WP_168629889.1">
    <property type="nucleotide sequence ID" value="NZ_BONL01000016.1"/>
</dbReference>
<dbReference type="InterPro" id="IPR001650">
    <property type="entry name" value="Helicase_C-like"/>
</dbReference>
<dbReference type="SUPFAM" id="SSF52540">
    <property type="entry name" value="P-loop containing nucleoside triphosphate hydrolases"/>
    <property type="match status" value="2"/>
</dbReference>
<sequence>MSSPPSDRWREVLGSLVASVTAESAPPAAEPTTATGLQFELRELTPRTRERWNGPTSRTVGGRARRDDPPGNGQYRLAVRPVLRTTKGWARGNVTWTNIPHQRTRLGLDPAQHRWFCEVGALHRAAGPALPGTDPDWVFLDEFANPVLWDLLDQARELGIAFVGSGIGAQVRVGDRAELTLDAARADDAIRLTARLTVDGEPADPRHAHPIGDHGLYVADPAQPRRILLAPVTAPLDAQQLALLGTGGRRSVADALGDGVLVPAEQIGELLGTALDLRSADGSVSIPPPAPPTLVLTVRFAPRHTVELGWSWRSAPRSAPAPDPRSLIPAGTLPVGWWSEDGLPLPVSLRDVEAAEFVAVTLPLIDALPGVAVETVGTRPDYRELRGDPVLTVTTVPTEKHDWFDLGVTVTLEGRDIPFVPLFRALAQGRKKLMLVDGSYFALDHPALATLSELITEARDLGEWETGPRISRHQTSLWADFVDLADQATPAVQWRALVEEAAADAPRPTPPPRGLRARLRPYQQDGLDWLAFLWRHRLGGILADDMGLGKTVQCLALIQHAVESGSTGPFLVVAPTSVTPNWVAEAARFTPGLRVRRIAATQATGVRVADLARDADLVVTSYALLRLDAEAYAAVDWAGLVLDEAQQVKNHSSQVHRAARDLGAPFTLAVTGTPIENSLTELHALLALTAPGLFPSARAFAERYLRPIEGERTGVTAGRGAGSLPSDLGRSRQERLAQLRRRVRPFLLRRTKELVAADLPGKQEQTLTVELSPAHRDLYDLYLQRERQKLFGLIDDLDRQRFIVYRSLTLLRMLALDPVLIDPEQTGIGSAKLDLLLEQLDDLVAEGHRALVFSQFTSYLDLAAERLTAAGVPFVHLDGSTTGRERVIEEFRTGDAPVFLISLKAGGTGLNLTEADYVFLLDPWWNPAAEQQAIDRTHRIGQDKHVMVYRLIAAGTIEEKVQALQARKAELVSAVIDDGNLFSAALTAQDVRDLLG</sequence>
<dbReference type="Gene3D" id="3.40.50.300">
    <property type="entry name" value="P-loop containing nucleotide triphosphate hydrolases"/>
    <property type="match status" value="1"/>
</dbReference>
<dbReference type="Gene3D" id="3.40.50.10810">
    <property type="entry name" value="Tandem AAA-ATPase domain"/>
    <property type="match status" value="1"/>
</dbReference>
<proteinExistence type="predicted"/>
<dbReference type="InterPro" id="IPR038718">
    <property type="entry name" value="SNF2-like_sf"/>
</dbReference>
<dbReference type="PROSITE" id="PS51194">
    <property type="entry name" value="HELICASE_CTER"/>
    <property type="match status" value="1"/>
</dbReference>
<comment type="caution">
    <text evidence="5">The sequence shown here is derived from an EMBL/GenBank/DDBJ whole genome shotgun (WGS) entry which is preliminary data.</text>
</comment>
<dbReference type="SMART" id="SM00490">
    <property type="entry name" value="HELICc"/>
    <property type="match status" value="1"/>
</dbReference>
<dbReference type="EMBL" id="JAAXOX010000003">
    <property type="protein sequence ID" value="NKY22790.1"/>
    <property type="molecule type" value="Genomic_DNA"/>
</dbReference>
<dbReference type="GO" id="GO:0004386">
    <property type="term" value="F:helicase activity"/>
    <property type="evidence" value="ECO:0007669"/>
    <property type="project" value="UniProtKB-KW"/>
</dbReference>
<dbReference type="InterPro" id="IPR014001">
    <property type="entry name" value="Helicase_ATP-bd"/>
</dbReference>
<reference evidence="5 6" key="1">
    <citation type="submission" date="2020-04" db="EMBL/GenBank/DDBJ databases">
        <title>MicrobeNet Type strains.</title>
        <authorList>
            <person name="Nicholson A.C."/>
        </authorList>
    </citation>
    <scope>NUCLEOTIDE SEQUENCE [LARGE SCALE GENOMIC DNA]</scope>
    <source>
        <strain evidence="5 6">ATCC BAA-788</strain>
    </source>
</reference>
<feature type="domain" description="Helicase C-terminal" evidence="4">
    <location>
        <begin position="836"/>
        <end position="987"/>
    </location>
</feature>
<dbReference type="Pfam" id="PF00176">
    <property type="entry name" value="SNF2-rel_dom"/>
    <property type="match status" value="1"/>
</dbReference>
<dbReference type="SMART" id="SM00487">
    <property type="entry name" value="DEXDc"/>
    <property type="match status" value="1"/>
</dbReference>
<organism evidence="5 6">
    <name type="scientific">Cellulomonas denverensis</name>
    <dbReference type="NCBI Taxonomy" id="264297"/>
    <lineage>
        <taxon>Bacteria</taxon>
        <taxon>Bacillati</taxon>
        <taxon>Actinomycetota</taxon>
        <taxon>Actinomycetes</taxon>
        <taxon>Micrococcales</taxon>
        <taxon>Cellulomonadaceae</taxon>
        <taxon>Cellulomonas</taxon>
    </lineage>
</organism>
<dbReference type="InterPro" id="IPR049730">
    <property type="entry name" value="SNF2/RAD54-like_C"/>
</dbReference>
<dbReference type="GO" id="GO:0016787">
    <property type="term" value="F:hydrolase activity"/>
    <property type="evidence" value="ECO:0007669"/>
    <property type="project" value="UniProtKB-KW"/>
</dbReference>
<feature type="region of interest" description="Disordered" evidence="2">
    <location>
        <begin position="44"/>
        <end position="73"/>
    </location>
</feature>
<evidence type="ECO:0000256" key="2">
    <source>
        <dbReference type="SAM" id="MobiDB-lite"/>
    </source>
</evidence>
<gene>
    <name evidence="5" type="ORF">HGA03_08955</name>
</gene>
<name>A0A7X6KVW5_9CELL</name>
<dbReference type="CDD" id="cd18793">
    <property type="entry name" value="SF2_C_SNF"/>
    <property type="match status" value="1"/>
</dbReference>
<dbReference type="InterPro" id="IPR000330">
    <property type="entry name" value="SNF2_N"/>
</dbReference>
<feature type="domain" description="Helicase ATP-binding" evidence="3">
    <location>
        <begin position="531"/>
        <end position="692"/>
    </location>
</feature>
<evidence type="ECO:0000259" key="3">
    <source>
        <dbReference type="PROSITE" id="PS51192"/>
    </source>
</evidence>
<dbReference type="Pfam" id="PF00271">
    <property type="entry name" value="Helicase_C"/>
    <property type="match status" value="1"/>
</dbReference>